<accession>A0A8D8WNP7</accession>
<reference evidence="1" key="1">
    <citation type="submission" date="2021-05" db="EMBL/GenBank/DDBJ databases">
        <authorList>
            <person name="Alioto T."/>
            <person name="Alioto T."/>
            <person name="Gomez Garrido J."/>
        </authorList>
    </citation>
    <scope>NUCLEOTIDE SEQUENCE</scope>
</reference>
<sequence>MPGYTKPRHHVLSLKVWYFSMTQMKGELKKRKQKWSNHFYKSVNEIRLLKGWSLIHFVKFPFLKGRMFIKVYTCFFYFFLQVPTIGRNFHQISNFFRKNCF</sequence>
<evidence type="ECO:0000313" key="1">
    <source>
        <dbReference type="EMBL" id="CAG6666932.1"/>
    </source>
</evidence>
<dbReference type="EMBL" id="HBUF01215344">
    <property type="protein sequence ID" value="CAG6666934.1"/>
    <property type="molecule type" value="Transcribed_RNA"/>
</dbReference>
<proteinExistence type="predicted"/>
<name>A0A8D8WNP7_9HEMI</name>
<organism evidence="1">
    <name type="scientific">Cacopsylla melanoneura</name>
    <dbReference type="NCBI Taxonomy" id="428564"/>
    <lineage>
        <taxon>Eukaryota</taxon>
        <taxon>Metazoa</taxon>
        <taxon>Ecdysozoa</taxon>
        <taxon>Arthropoda</taxon>
        <taxon>Hexapoda</taxon>
        <taxon>Insecta</taxon>
        <taxon>Pterygota</taxon>
        <taxon>Neoptera</taxon>
        <taxon>Paraneoptera</taxon>
        <taxon>Hemiptera</taxon>
        <taxon>Sternorrhyncha</taxon>
        <taxon>Psylloidea</taxon>
        <taxon>Psyllidae</taxon>
        <taxon>Psyllinae</taxon>
        <taxon>Cacopsylla</taxon>
    </lineage>
</organism>
<protein>
    <submittedName>
        <fullName evidence="1">Uncharacterized protein</fullName>
    </submittedName>
</protein>
<dbReference type="EMBL" id="HBUF01215343">
    <property type="protein sequence ID" value="CAG6666932.1"/>
    <property type="molecule type" value="Transcribed_RNA"/>
</dbReference>
<dbReference type="AlphaFoldDB" id="A0A8D8WNP7"/>
<dbReference type="EMBL" id="HBUF01215345">
    <property type="protein sequence ID" value="CAG6666936.1"/>
    <property type="molecule type" value="Transcribed_RNA"/>
</dbReference>